<protein>
    <submittedName>
        <fullName evidence="6">Nodulation protein D 2</fullName>
    </submittedName>
</protein>
<dbReference type="OrthoDB" id="8583877at2"/>
<dbReference type="InterPro" id="IPR036390">
    <property type="entry name" value="WH_DNA-bd_sf"/>
</dbReference>
<dbReference type="InterPro" id="IPR000847">
    <property type="entry name" value="LysR_HTH_N"/>
</dbReference>
<dbReference type="RefSeq" id="WP_124080338.1">
    <property type="nucleotide sequence ID" value="NZ_UWPJ01000023.1"/>
</dbReference>
<feature type="domain" description="HTH lysR-type" evidence="5">
    <location>
        <begin position="6"/>
        <end position="63"/>
    </location>
</feature>
<dbReference type="SUPFAM" id="SSF53850">
    <property type="entry name" value="Periplasmic binding protein-like II"/>
    <property type="match status" value="1"/>
</dbReference>
<keyword evidence="7" id="KW-1185">Reference proteome</keyword>
<keyword evidence="2" id="KW-0805">Transcription regulation</keyword>
<comment type="similarity">
    <text evidence="1">Belongs to the LysR transcriptional regulatory family.</text>
</comment>
<dbReference type="EMBL" id="UWPJ01000023">
    <property type="protein sequence ID" value="VCU70876.1"/>
    <property type="molecule type" value="Genomic_DNA"/>
</dbReference>
<dbReference type="PANTHER" id="PTHR30118">
    <property type="entry name" value="HTH-TYPE TRANSCRIPTIONAL REGULATOR LEUO-RELATED"/>
    <property type="match status" value="1"/>
</dbReference>
<evidence type="ECO:0000313" key="6">
    <source>
        <dbReference type="EMBL" id="VCU70876.1"/>
    </source>
</evidence>
<dbReference type="AlphaFoldDB" id="A0A3P4B5R8"/>
<dbReference type="GO" id="GO:0003677">
    <property type="term" value="F:DNA binding"/>
    <property type="evidence" value="ECO:0007669"/>
    <property type="project" value="UniProtKB-KW"/>
</dbReference>
<proteinExistence type="inferred from homology"/>
<sequence length="295" mass="32887">MNIKNFDLNLLRVFVAIYRLRNVSRAALAIGLTQPAMSNALKRLREQCADPLFTRAGRAMEPTMLAHRLFEPVEAALGGIEACFARVGGFEPEASDRVFKLLMSDVGEMVVLPKLLGALARMAPGVRIESMRMPLADYPHALRSGEADLAIGNIGVLRTGFYQQHLFDDRYVCIARAEHPCLEKRMTLANYLAWDHVVATSGSTDVLIEEALSAHRKHRRVKLTVTHYHRCAVIASQSDLIASVPANAVLGMPGLTMMELPVRMPAARVRQFWHRRSHTEASHKWMRSVIAGLDL</sequence>
<keyword evidence="4" id="KW-0804">Transcription</keyword>
<dbReference type="PROSITE" id="PS50931">
    <property type="entry name" value="HTH_LYSR"/>
    <property type="match status" value="1"/>
</dbReference>
<dbReference type="Pfam" id="PF03466">
    <property type="entry name" value="LysR_substrate"/>
    <property type="match status" value="1"/>
</dbReference>
<dbReference type="CDD" id="cd08459">
    <property type="entry name" value="PBP2_DntR_NahR_LinR_like"/>
    <property type="match status" value="1"/>
</dbReference>
<evidence type="ECO:0000256" key="1">
    <source>
        <dbReference type="ARBA" id="ARBA00009437"/>
    </source>
</evidence>
<name>A0A3P4B5R8_9BURK</name>
<dbReference type="Proteomes" id="UP000277294">
    <property type="component" value="Unassembled WGS sequence"/>
</dbReference>
<evidence type="ECO:0000259" key="5">
    <source>
        <dbReference type="PROSITE" id="PS50931"/>
    </source>
</evidence>
<dbReference type="PRINTS" id="PR00039">
    <property type="entry name" value="HTHLYSR"/>
</dbReference>
<evidence type="ECO:0000313" key="7">
    <source>
        <dbReference type="Proteomes" id="UP000277294"/>
    </source>
</evidence>
<evidence type="ECO:0000256" key="2">
    <source>
        <dbReference type="ARBA" id="ARBA00023015"/>
    </source>
</evidence>
<evidence type="ECO:0000256" key="3">
    <source>
        <dbReference type="ARBA" id="ARBA00023125"/>
    </source>
</evidence>
<dbReference type="SUPFAM" id="SSF46785">
    <property type="entry name" value="Winged helix' DNA-binding domain"/>
    <property type="match status" value="1"/>
</dbReference>
<dbReference type="InterPro" id="IPR050389">
    <property type="entry name" value="LysR-type_TF"/>
</dbReference>
<dbReference type="GO" id="GO:0003700">
    <property type="term" value="F:DNA-binding transcription factor activity"/>
    <property type="evidence" value="ECO:0007669"/>
    <property type="project" value="InterPro"/>
</dbReference>
<reference evidence="6 7" key="1">
    <citation type="submission" date="2018-10" db="EMBL/GenBank/DDBJ databases">
        <authorList>
            <person name="Criscuolo A."/>
        </authorList>
    </citation>
    <scope>NUCLEOTIDE SEQUENCE [LARGE SCALE GENOMIC DNA]</scope>
    <source>
        <strain evidence="6">DnA1</strain>
    </source>
</reference>
<dbReference type="Gene3D" id="3.40.190.10">
    <property type="entry name" value="Periplasmic binding protein-like II"/>
    <property type="match status" value="2"/>
</dbReference>
<accession>A0A3P4B5R8</accession>
<organism evidence="6 7">
    <name type="scientific">Pigmentiphaga humi</name>
    <dbReference type="NCBI Taxonomy" id="2478468"/>
    <lineage>
        <taxon>Bacteria</taxon>
        <taxon>Pseudomonadati</taxon>
        <taxon>Pseudomonadota</taxon>
        <taxon>Betaproteobacteria</taxon>
        <taxon>Burkholderiales</taxon>
        <taxon>Alcaligenaceae</taxon>
        <taxon>Pigmentiphaga</taxon>
    </lineage>
</organism>
<dbReference type="Gene3D" id="1.10.10.10">
    <property type="entry name" value="Winged helix-like DNA-binding domain superfamily/Winged helix DNA-binding domain"/>
    <property type="match status" value="1"/>
</dbReference>
<dbReference type="PANTHER" id="PTHR30118:SF15">
    <property type="entry name" value="TRANSCRIPTIONAL REGULATORY PROTEIN"/>
    <property type="match status" value="1"/>
</dbReference>
<dbReference type="InterPro" id="IPR005119">
    <property type="entry name" value="LysR_subst-bd"/>
</dbReference>
<dbReference type="Pfam" id="PF00126">
    <property type="entry name" value="HTH_1"/>
    <property type="match status" value="1"/>
</dbReference>
<keyword evidence="3" id="KW-0238">DNA-binding</keyword>
<gene>
    <name evidence="6" type="primary">nodD2_11</name>
    <name evidence="6" type="ORF">PIGHUM_02955</name>
</gene>
<evidence type="ECO:0000256" key="4">
    <source>
        <dbReference type="ARBA" id="ARBA00023163"/>
    </source>
</evidence>
<dbReference type="InterPro" id="IPR036388">
    <property type="entry name" value="WH-like_DNA-bd_sf"/>
</dbReference>